<protein>
    <submittedName>
        <fullName evidence="2">Uncharacterized protein</fullName>
    </submittedName>
</protein>
<keyword evidence="1" id="KW-1133">Transmembrane helix</keyword>
<dbReference type="Gramene" id="ERN06324">
    <property type="protein sequence ID" value="ERN06324"/>
    <property type="gene ID" value="AMTR_s00016p00235830"/>
</dbReference>
<accession>W1PF32</accession>
<dbReference type="AlphaFoldDB" id="W1PF32"/>
<proteinExistence type="predicted"/>
<dbReference type="HOGENOM" id="CLU_1733941_0_0_1"/>
<evidence type="ECO:0000313" key="2">
    <source>
        <dbReference type="EMBL" id="ERN06324.1"/>
    </source>
</evidence>
<dbReference type="PANTHER" id="PTHR33390:SF1">
    <property type="entry name" value="STRESS UP-REGULATED NOD 19 PROTEIN"/>
    <property type="match status" value="1"/>
</dbReference>
<dbReference type="InterPro" id="IPR011692">
    <property type="entry name" value="Stress_up-reg_Nod19"/>
</dbReference>
<evidence type="ECO:0000313" key="3">
    <source>
        <dbReference type="Proteomes" id="UP000017836"/>
    </source>
</evidence>
<dbReference type="PANTHER" id="PTHR33390">
    <property type="entry name" value="STRESS UP-REGULATED NOD 19 PROTEIN"/>
    <property type="match status" value="1"/>
</dbReference>
<keyword evidence="1" id="KW-0812">Transmembrane</keyword>
<dbReference type="STRING" id="13333.W1PF32"/>
<organism evidence="2 3">
    <name type="scientific">Amborella trichopoda</name>
    <dbReference type="NCBI Taxonomy" id="13333"/>
    <lineage>
        <taxon>Eukaryota</taxon>
        <taxon>Viridiplantae</taxon>
        <taxon>Streptophyta</taxon>
        <taxon>Embryophyta</taxon>
        <taxon>Tracheophyta</taxon>
        <taxon>Spermatophyta</taxon>
        <taxon>Magnoliopsida</taxon>
        <taxon>Amborellales</taxon>
        <taxon>Amborellaceae</taxon>
        <taxon>Amborella</taxon>
    </lineage>
</organism>
<name>W1PF32_AMBTC</name>
<keyword evidence="3" id="KW-1185">Reference proteome</keyword>
<sequence>MNGLDGDGGLIVNQWHASASPSPSITDQPIDRMAMIPVTISIMVHFSILSFMLCRCDLYNVTEDENGRPIEDNYYGGLRCCYDGTQCRLKEGLQGLGAKGVYVKYTVKWMEWDDSIIPFKIYLLDVTDSGERILNSTSLPGTIVFSFFPNR</sequence>
<dbReference type="EMBL" id="KI393908">
    <property type="protein sequence ID" value="ERN06324.1"/>
    <property type="molecule type" value="Genomic_DNA"/>
</dbReference>
<reference evidence="3" key="1">
    <citation type="journal article" date="2013" name="Science">
        <title>The Amborella genome and the evolution of flowering plants.</title>
        <authorList>
            <consortium name="Amborella Genome Project"/>
        </authorList>
    </citation>
    <scope>NUCLEOTIDE SEQUENCE [LARGE SCALE GENOMIC DNA]</scope>
</reference>
<keyword evidence="1" id="KW-0472">Membrane</keyword>
<gene>
    <name evidence="2" type="ORF">AMTR_s00016p00235830</name>
</gene>
<dbReference type="Pfam" id="PF07712">
    <property type="entry name" value="SURNod19"/>
    <property type="match status" value="1"/>
</dbReference>
<dbReference type="Proteomes" id="UP000017836">
    <property type="component" value="Unassembled WGS sequence"/>
</dbReference>
<evidence type="ECO:0000256" key="1">
    <source>
        <dbReference type="SAM" id="Phobius"/>
    </source>
</evidence>
<feature type="transmembrane region" description="Helical" evidence="1">
    <location>
        <begin position="34"/>
        <end position="53"/>
    </location>
</feature>